<dbReference type="PANTHER" id="PTHR14491:SF8">
    <property type="entry name" value="ANKYRIN REPEAT DOMAIN-CONTAINING PROTEIN SOWAHD"/>
    <property type="match status" value="1"/>
</dbReference>
<feature type="repeat" description="ANK" evidence="4">
    <location>
        <begin position="282"/>
        <end position="315"/>
    </location>
</feature>
<evidence type="ECO:0000313" key="7">
    <source>
        <dbReference type="Proteomes" id="UP000826234"/>
    </source>
</evidence>
<evidence type="ECO:0000256" key="4">
    <source>
        <dbReference type="PROSITE-ProRule" id="PRU00023"/>
    </source>
</evidence>
<dbReference type="Pfam" id="PF12796">
    <property type="entry name" value="Ank_2"/>
    <property type="match status" value="1"/>
</dbReference>
<organism evidence="6 7">
    <name type="scientific">Phrynosoma platyrhinos</name>
    <name type="common">Desert horned lizard</name>
    <dbReference type="NCBI Taxonomy" id="52577"/>
    <lineage>
        <taxon>Eukaryota</taxon>
        <taxon>Metazoa</taxon>
        <taxon>Chordata</taxon>
        <taxon>Craniata</taxon>
        <taxon>Vertebrata</taxon>
        <taxon>Euteleostomi</taxon>
        <taxon>Lepidosauria</taxon>
        <taxon>Squamata</taxon>
        <taxon>Bifurcata</taxon>
        <taxon>Unidentata</taxon>
        <taxon>Episquamata</taxon>
        <taxon>Toxicofera</taxon>
        <taxon>Iguania</taxon>
        <taxon>Phrynosomatidae</taxon>
        <taxon>Phrynosomatinae</taxon>
        <taxon>Phrynosoma</taxon>
    </lineage>
</organism>
<dbReference type="InterPro" id="IPR002110">
    <property type="entry name" value="Ankyrin_rpt"/>
</dbReference>
<comment type="caution">
    <text evidence="6">The sequence shown here is derived from an EMBL/GenBank/DDBJ whole genome shotgun (WGS) entry which is preliminary data.</text>
</comment>
<protein>
    <recommendedName>
        <fullName evidence="8">Ankyrin repeat domain-containing protein SOWAHD</fullName>
    </recommendedName>
</protein>
<keyword evidence="2 4" id="KW-0040">ANK repeat</keyword>
<dbReference type="SMART" id="SM00248">
    <property type="entry name" value="ANK"/>
    <property type="match status" value="2"/>
</dbReference>
<name>A0ABQ7TM25_PHRPL</name>
<gene>
    <name evidence="6" type="ORF">JD844_004179</name>
</gene>
<dbReference type="PANTHER" id="PTHR14491">
    <property type="entry name" value="SOSONDOWAH, ISOFORM G"/>
    <property type="match status" value="1"/>
</dbReference>
<dbReference type="Proteomes" id="UP000826234">
    <property type="component" value="Unassembled WGS sequence"/>
</dbReference>
<keyword evidence="1" id="KW-0677">Repeat</keyword>
<dbReference type="Gene3D" id="1.25.40.20">
    <property type="entry name" value="Ankyrin repeat-containing domain"/>
    <property type="match status" value="1"/>
</dbReference>
<evidence type="ECO:0008006" key="8">
    <source>
        <dbReference type="Google" id="ProtNLM"/>
    </source>
</evidence>
<comment type="similarity">
    <text evidence="3">Belongs to the SOWAH family.</text>
</comment>
<evidence type="ECO:0000256" key="5">
    <source>
        <dbReference type="SAM" id="MobiDB-lite"/>
    </source>
</evidence>
<dbReference type="SUPFAM" id="SSF48403">
    <property type="entry name" value="Ankyrin repeat"/>
    <property type="match status" value="1"/>
</dbReference>
<evidence type="ECO:0000256" key="3">
    <source>
        <dbReference type="ARBA" id="ARBA00038122"/>
    </source>
</evidence>
<evidence type="ECO:0000256" key="1">
    <source>
        <dbReference type="ARBA" id="ARBA00022737"/>
    </source>
</evidence>
<evidence type="ECO:0000256" key="2">
    <source>
        <dbReference type="ARBA" id="ARBA00023043"/>
    </source>
</evidence>
<feature type="region of interest" description="Disordered" evidence="5">
    <location>
        <begin position="1"/>
        <end position="33"/>
    </location>
</feature>
<keyword evidence="7" id="KW-1185">Reference proteome</keyword>
<accession>A0ABQ7TM25</accession>
<sequence length="405" mass="44731">MVNFAQRRSKEPAGGCAERHGRSTLAEGGAQRTFARCPKEIPWGEATASEEEQLTLGRQVHLERDNMAEGQKEESLQEGQLKMSNDLAQEEAFKAQMQATVGSQSPSPSIRAGSLILRRGQLSNFNRSLSRFSRRSGNWTAGMDTARLSMGWGSTRRKGLKEILLQTSQVKPTWLTASQRDSISVDVPQDQEHPDVNSDDLSLVLDPLEHEWMLTVAQGDAENILNLLAKDPSLLSRRDFVTGFTVLHWLAKHGRHEDLIEVITFAEKNHYPVDVNVFTASGRLTPLHLAALQGHEMVIKVLVGAYGANTSLRDHNGRKAWQYLRANASRELKELSGASEEDLAVEGGGGNTNNNCAPSKLGGIINVLKGDCKEAAGGRQSQRASPRLSYFRKVFRQAVAFFQDF</sequence>
<dbReference type="InterPro" id="IPR036770">
    <property type="entry name" value="Ankyrin_rpt-contain_sf"/>
</dbReference>
<proteinExistence type="inferred from homology"/>
<dbReference type="PROSITE" id="PS50088">
    <property type="entry name" value="ANK_REPEAT"/>
    <property type="match status" value="1"/>
</dbReference>
<reference evidence="6 7" key="1">
    <citation type="journal article" date="2022" name="Gigascience">
        <title>A chromosome-level genome assembly and annotation of the desert horned lizard, Phrynosoma platyrhinos, provides insight into chromosomal rearrangements among reptiles.</title>
        <authorList>
            <person name="Koochekian N."/>
            <person name="Ascanio A."/>
            <person name="Farleigh K."/>
            <person name="Card D.C."/>
            <person name="Schield D.R."/>
            <person name="Castoe T.A."/>
            <person name="Jezkova T."/>
        </authorList>
    </citation>
    <scope>NUCLEOTIDE SEQUENCE [LARGE SCALE GENOMIC DNA]</scope>
    <source>
        <strain evidence="6">NK-2021</strain>
    </source>
</reference>
<dbReference type="EMBL" id="JAIPUX010000415">
    <property type="protein sequence ID" value="KAH0630869.1"/>
    <property type="molecule type" value="Genomic_DNA"/>
</dbReference>
<evidence type="ECO:0000313" key="6">
    <source>
        <dbReference type="EMBL" id="KAH0630869.1"/>
    </source>
</evidence>